<feature type="transmembrane region" description="Helical" evidence="2">
    <location>
        <begin position="299"/>
        <end position="322"/>
    </location>
</feature>
<dbReference type="PATRIC" id="fig|1254432.3.peg.7512"/>
<gene>
    <name evidence="4" type="ORF">SCE1572_33125</name>
</gene>
<feature type="signal peptide" evidence="3">
    <location>
        <begin position="1"/>
        <end position="24"/>
    </location>
</feature>
<keyword evidence="3" id="KW-0732">Signal</keyword>
<dbReference type="HOGENOM" id="CLU_052976_0_0_7"/>
<evidence type="ECO:0000256" key="2">
    <source>
        <dbReference type="SAM" id="Phobius"/>
    </source>
</evidence>
<reference evidence="4 5" key="1">
    <citation type="journal article" date="2013" name="Sci. Rep.">
        <title>Extraordinary expansion of a Sorangium cellulosum genome from an alkaline milieu.</title>
        <authorList>
            <person name="Han K."/>
            <person name="Li Z.F."/>
            <person name="Peng R."/>
            <person name="Zhu L.P."/>
            <person name="Zhou T."/>
            <person name="Wang L.G."/>
            <person name="Li S.G."/>
            <person name="Zhang X.B."/>
            <person name="Hu W."/>
            <person name="Wu Z.H."/>
            <person name="Qin N."/>
            <person name="Li Y.Z."/>
        </authorList>
    </citation>
    <scope>NUCLEOTIDE SEQUENCE [LARGE SCALE GENOMIC DNA]</scope>
    <source>
        <strain evidence="4 5">So0157-2</strain>
    </source>
</reference>
<dbReference type="SUPFAM" id="SSF48452">
    <property type="entry name" value="TPR-like"/>
    <property type="match status" value="1"/>
</dbReference>
<feature type="chain" id="PRO_5004525620" description="PEGA domain-containing protein" evidence="3">
    <location>
        <begin position="25"/>
        <end position="349"/>
    </location>
</feature>
<dbReference type="Gene3D" id="1.25.40.10">
    <property type="entry name" value="Tetratricopeptide repeat domain"/>
    <property type="match status" value="1"/>
</dbReference>
<dbReference type="AlphaFoldDB" id="S4Y290"/>
<evidence type="ECO:0000256" key="3">
    <source>
        <dbReference type="SAM" id="SignalP"/>
    </source>
</evidence>
<proteinExistence type="predicted"/>
<dbReference type="InterPro" id="IPR011990">
    <property type="entry name" value="TPR-like_helical_dom_sf"/>
</dbReference>
<keyword evidence="2" id="KW-0812">Transmembrane</keyword>
<dbReference type="eggNOG" id="COG0457">
    <property type="taxonomic scope" value="Bacteria"/>
</dbReference>
<sequence>MGSTVRLLLAVAAASVVWSLAAAAAGEARPAGPSGAASARSEAEEAFAWGERARRAGRWEEAEASYRAAWQADPRPELAGELGLCELALGRFRDAAEHLRESLRDPEALQQAAKRRFSEGLRRAEREVSPATIAVSRPEAEVFIDGRRIGQGQADYFVYVEPGRHEARGKLEGYVDGVFPFEARRGLESIIGLHLEPKPPPEPAAPRAPAPAPAAAAPAAPSGPAAGTVVRFGGLALALTGVALGTGFTLAAAARGGEAAAQAEAIHRRGGLAACLYDEHAGACAALDDERSARDTLEAAAWASFIGAGVAGAVALSSFWWAPAPGSSAVRAVPLATAQGGGVVVVGAW</sequence>
<keyword evidence="2" id="KW-1133">Transmembrane helix</keyword>
<dbReference type="KEGG" id="scu:SCE1572_33125"/>
<feature type="region of interest" description="Disordered" evidence="1">
    <location>
        <begin position="193"/>
        <end position="220"/>
    </location>
</feature>
<dbReference type="STRING" id="1254432.SCE1572_33125"/>
<evidence type="ECO:0008006" key="6">
    <source>
        <dbReference type="Google" id="ProtNLM"/>
    </source>
</evidence>
<evidence type="ECO:0000256" key="1">
    <source>
        <dbReference type="SAM" id="MobiDB-lite"/>
    </source>
</evidence>
<protein>
    <recommendedName>
        <fullName evidence="6">PEGA domain-containing protein</fullName>
    </recommendedName>
</protein>
<keyword evidence="2" id="KW-0472">Membrane</keyword>
<dbReference type="Proteomes" id="UP000014803">
    <property type="component" value="Chromosome"/>
</dbReference>
<dbReference type="RefSeq" id="WP_020738529.1">
    <property type="nucleotide sequence ID" value="NC_021658.1"/>
</dbReference>
<dbReference type="EMBL" id="CP003969">
    <property type="protein sequence ID" value="AGP38909.1"/>
    <property type="molecule type" value="Genomic_DNA"/>
</dbReference>
<accession>S4Y290</accession>
<evidence type="ECO:0000313" key="4">
    <source>
        <dbReference type="EMBL" id="AGP38909.1"/>
    </source>
</evidence>
<organism evidence="4 5">
    <name type="scientific">Sorangium cellulosum So0157-2</name>
    <dbReference type="NCBI Taxonomy" id="1254432"/>
    <lineage>
        <taxon>Bacteria</taxon>
        <taxon>Pseudomonadati</taxon>
        <taxon>Myxococcota</taxon>
        <taxon>Polyangia</taxon>
        <taxon>Polyangiales</taxon>
        <taxon>Polyangiaceae</taxon>
        <taxon>Sorangium</taxon>
    </lineage>
</organism>
<name>S4Y290_SORCE</name>
<evidence type="ECO:0000313" key="5">
    <source>
        <dbReference type="Proteomes" id="UP000014803"/>
    </source>
</evidence>
<feature type="compositionally biased region" description="Pro residues" evidence="1">
    <location>
        <begin position="198"/>
        <end position="212"/>
    </location>
</feature>